<protein>
    <submittedName>
        <fullName evidence="1">Uncharacterized protein</fullName>
    </submittedName>
</protein>
<dbReference type="Proteomes" id="UP000435112">
    <property type="component" value="Unassembled WGS sequence"/>
</dbReference>
<reference evidence="1 2" key="1">
    <citation type="submission" date="2018-09" db="EMBL/GenBank/DDBJ databases">
        <title>Genomic investigation of the strawberry pathogen Phytophthora fragariae indicates pathogenicity is determined by transcriptional variation in three key races.</title>
        <authorList>
            <person name="Adams T.M."/>
            <person name="Armitage A.D."/>
            <person name="Sobczyk M.K."/>
            <person name="Bates H.J."/>
            <person name="Dunwell J.M."/>
            <person name="Nellist C.F."/>
            <person name="Harrison R.J."/>
        </authorList>
    </citation>
    <scope>NUCLEOTIDE SEQUENCE [LARGE SCALE GENOMIC DNA]</scope>
    <source>
        <strain evidence="1 2">SCRP324</strain>
    </source>
</reference>
<dbReference type="AlphaFoldDB" id="A0A6A3GWI5"/>
<organism evidence="1 2">
    <name type="scientific">Phytophthora rubi</name>
    <dbReference type="NCBI Taxonomy" id="129364"/>
    <lineage>
        <taxon>Eukaryota</taxon>
        <taxon>Sar</taxon>
        <taxon>Stramenopiles</taxon>
        <taxon>Oomycota</taxon>
        <taxon>Peronosporomycetes</taxon>
        <taxon>Peronosporales</taxon>
        <taxon>Peronosporaceae</taxon>
        <taxon>Phytophthora</taxon>
    </lineage>
</organism>
<evidence type="ECO:0000313" key="2">
    <source>
        <dbReference type="Proteomes" id="UP000435112"/>
    </source>
</evidence>
<sequence>MPCVVVASTRSLLVARATTLAPFSTWAETDTTLCVEGARTLPPLPARAASATAP</sequence>
<dbReference type="EMBL" id="QXFU01006274">
    <property type="protein sequence ID" value="KAE8961496.1"/>
    <property type="molecule type" value="Genomic_DNA"/>
</dbReference>
<proteinExistence type="predicted"/>
<comment type="caution">
    <text evidence="1">The sequence shown here is derived from an EMBL/GenBank/DDBJ whole genome shotgun (WGS) entry which is preliminary data.</text>
</comment>
<gene>
    <name evidence="1" type="ORF">PR002_g29883</name>
</gene>
<accession>A0A6A3GWI5</accession>
<name>A0A6A3GWI5_9STRA</name>
<evidence type="ECO:0000313" key="1">
    <source>
        <dbReference type="EMBL" id="KAE8961496.1"/>
    </source>
</evidence>